<evidence type="ECO:0000256" key="5">
    <source>
        <dbReference type="SAM" id="MobiDB-lite"/>
    </source>
</evidence>
<evidence type="ECO:0000313" key="7">
    <source>
        <dbReference type="EMBL" id="CAI8037006.1"/>
    </source>
</evidence>
<comment type="subcellular location">
    <subcellularLocation>
        <location evidence="1">Cytoplasm</location>
    </subcellularLocation>
</comment>
<keyword evidence="2" id="KW-0489">Methyltransferase</keyword>
<dbReference type="InterPro" id="IPR000241">
    <property type="entry name" value="RlmKL-like_Mtase"/>
</dbReference>
<dbReference type="EMBL" id="CASHTH010002909">
    <property type="protein sequence ID" value="CAI8037006.1"/>
    <property type="molecule type" value="Genomic_DNA"/>
</dbReference>
<dbReference type="SMART" id="SM00981">
    <property type="entry name" value="THUMP"/>
    <property type="match status" value="1"/>
</dbReference>
<proteinExistence type="predicted"/>
<dbReference type="PANTHER" id="PTHR14911">
    <property type="entry name" value="THUMP DOMAIN-CONTAINING"/>
    <property type="match status" value="1"/>
</dbReference>
<evidence type="ECO:0000256" key="4">
    <source>
        <dbReference type="PROSITE-ProRule" id="PRU00529"/>
    </source>
</evidence>
<dbReference type="GO" id="GO:0030488">
    <property type="term" value="P:tRNA methylation"/>
    <property type="evidence" value="ECO:0007669"/>
    <property type="project" value="TreeGrafter"/>
</dbReference>
<feature type="region of interest" description="Disordered" evidence="5">
    <location>
        <begin position="114"/>
        <end position="156"/>
    </location>
</feature>
<dbReference type="SUPFAM" id="SSF143437">
    <property type="entry name" value="THUMP domain-like"/>
    <property type="match status" value="1"/>
</dbReference>
<dbReference type="SUPFAM" id="SSF53335">
    <property type="entry name" value="S-adenosyl-L-methionine-dependent methyltransferases"/>
    <property type="match status" value="1"/>
</dbReference>
<dbReference type="PROSITE" id="PS51165">
    <property type="entry name" value="THUMP"/>
    <property type="match status" value="1"/>
</dbReference>
<dbReference type="PANTHER" id="PTHR14911:SF13">
    <property type="entry name" value="TRNA (GUANINE(6)-N2)-METHYLTRANSFERASE THUMP3"/>
    <property type="match status" value="1"/>
</dbReference>
<dbReference type="Gene3D" id="3.40.50.150">
    <property type="entry name" value="Vaccinia Virus protein VP39"/>
    <property type="match status" value="1"/>
</dbReference>
<dbReference type="GO" id="GO:0016423">
    <property type="term" value="F:tRNA (guanine) methyltransferase activity"/>
    <property type="evidence" value="ECO:0007669"/>
    <property type="project" value="TreeGrafter"/>
</dbReference>
<dbReference type="Gene3D" id="3.30.2130.30">
    <property type="match status" value="1"/>
</dbReference>
<protein>
    <submittedName>
        <fullName evidence="7">THUMP domain-containing protein 3</fullName>
    </submittedName>
</protein>
<comment type="caution">
    <text evidence="7">The sequence shown here is derived from an EMBL/GenBank/DDBJ whole genome shotgun (WGS) entry which is preliminary data.</text>
</comment>
<evidence type="ECO:0000256" key="3">
    <source>
        <dbReference type="ARBA" id="ARBA00022694"/>
    </source>
</evidence>
<dbReference type="GO" id="GO:0005737">
    <property type="term" value="C:cytoplasm"/>
    <property type="evidence" value="ECO:0007669"/>
    <property type="project" value="UniProtKB-SubCell"/>
</dbReference>
<keyword evidence="4" id="KW-0694">RNA-binding</keyword>
<dbReference type="GO" id="GO:0003723">
    <property type="term" value="F:RNA binding"/>
    <property type="evidence" value="ECO:0007669"/>
    <property type="project" value="UniProtKB-UniRule"/>
</dbReference>
<keyword evidence="8" id="KW-1185">Reference proteome</keyword>
<evidence type="ECO:0000256" key="2">
    <source>
        <dbReference type="ARBA" id="ARBA00022603"/>
    </source>
</evidence>
<name>A0AA35SXU1_GEOBA</name>
<dbReference type="InterPro" id="IPR029063">
    <property type="entry name" value="SAM-dependent_MTases_sf"/>
</dbReference>
<keyword evidence="2" id="KW-0808">Transferase</keyword>
<gene>
    <name evidence="7" type="ORF">GBAR_LOCUS20715</name>
</gene>
<dbReference type="InterPro" id="IPR004114">
    <property type="entry name" value="THUMP_dom"/>
</dbReference>
<sequence length="371" mass="40023">MASPCGFQVTGTVPTGLERCAAEECSEILGRSVTAQRGSITCTLESAEELAKFDQLRSVDNYRAVVGSLSNFCKGESTVLERLKTLPFDGLLDWTAALSLWQFHRDNLDHVDTSGCRSDQAGVNGSKELSGDKDESTSNGAGSDRQREIAPSHNQAVEGVEDTVERAASAGQGKRLYSSLLQNEGITFRVTCTRGGRKHGFSSPEAARSFGAGLADFFDWKVQLKNPDIEVLLAISGDEAKVGVALNRESKFKRNIAHFGPTTLRATIGYGMLRCAEIQPGDVVLDPLCGGGSISIEGSLAWPETHHIAGDIHHLAVQRAAANIESLLQEMNHGKEINHVKVDVCQWDVCQLPLRTSTVDVVVTDLPFGKK</sequence>
<accession>A0AA35SXU1</accession>
<evidence type="ECO:0000313" key="8">
    <source>
        <dbReference type="Proteomes" id="UP001174909"/>
    </source>
</evidence>
<evidence type="ECO:0000259" key="6">
    <source>
        <dbReference type="PROSITE" id="PS51165"/>
    </source>
</evidence>
<reference evidence="7" key="1">
    <citation type="submission" date="2023-03" db="EMBL/GenBank/DDBJ databases">
        <authorList>
            <person name="Steffen K."/>
            <person name="Cardenas P."/>
        </authorList>
    </citation>
    <scope>NUCLEOTIDE SEQUENCE</scope>
</reference>
<dbReference type="GO" id="GO:0043527">
    <property type="term" value="C:tRNA methyltransferase complex"/>
    <property type="evidence" value="ECO:0007669"/>
    <property type="project" value="UniProtKB-ARBA"/>
</dbReference>
<dbReference type="FunFam" id="3.40.50.150:FF:000073">
    <property type="entry name" value="THUMP domain containing 3"/>
    <property type="match status" value="1"/>
</dbReference>
<dbReference type="Pfam" id="PF01170">
    <property type="entry name" value="UPF0020"/>
    <property type="match status" value="1"/>
</dbReference>
<dbReference type="Proteomes" id="UP001174909">
    <property type="component" value="Unassembled WGS sequence"/>
</dbReference>
<evidence type="ECO:0000256" key="1">
    <source>
        <dbReference type="ARBA" id="ARBA00004496"/>
    </source>
</evidence>
<dbReference type="Pfam" id="PF02926">
    <property type="entry name" value="THUMP"/>
    <property type="match status" value="1"/>
</dbReference>
<keyword evidence="3" id="KW-0819">tRNA processing</keyword>
<dbReference type="AlphaFoldDB" id="A0AA35SXU1"/>
<organism evidence="7 8">
    <name type="scientific">Geodia barretti</name>
    <name type="common">Barrett's horny sponge</name>
    <dbReference type="NCBI Taxonomy" id="519541"/>
    <lineage>
        <taxon>Eukaryota</taxon>
        <taxon>Metazoa</taxon>
        <taxon>Porifera</taxon>
        <taxon>Demospongiae</taxon>
        <taxon>Heteroscleromorpha</taxon>
        <taxon>Tetractinellida</taxon>
        <taxon>Astrophorina</taxon>
        <taxon>Geodiidae</taxon>
        <taxon>Geodia</taxon>
    </lineage>
</organism>
<feature type="domain" description="THUMP" evidence="6">
    <location>
        <begin position="131"/>
        <end position="246"/>
    </location>
</feature>